<evidence type="ECO:0000256" key="4">
    <source>
        <dbReference type="ARBA" id="ARBA00022842"/>
    </source>
</evidence>
<feature type="binding site" evidence="5">
    <location>
        <position position="105"/>
    </location>
    <ligand>
        <name>Mg(2+)</name>
        <dbReference type="ChEBI" id="CHEBI:18420"/>
        <label>1</label>
        <note>catalytic</note>
    </ligand>
</feature>
<feature type="binding site" evidence="5">
    <location>
        <position position="108"/>
    </location>
    <ligand>
        <name>Mg(2+)</name>
        <dbReference type="ChEBI" id="CHEBI:18420"/>
        <label>1</label>
        <note>catalytic</note>
    </ligand>
</feature>
<dbReference type="PANTHER" id="PTHR20854">
    <property type="entry name" value="INOSITOL MONOPHOSPHATASE"/>
    <property type="match status" value="1"/>
</dbReference>
<evidence type="ECO:0000256" key="3">
    <source>
        <dbReference type="ARBA" id="ARBA00022801"/>
    </source>
</evidence>
<dbReference type="Pfam" id="PF00459">
    <property type="entry name" value="Inositol_P"/>
    <property type="match status" value="1"/>
</dbReference>
<dbReference type="Gene3D" id="3.30.540.10">
    <property type="entry name" value="Fructose-1,6-Bisphosphatase, subunit A, domain 1"/>
    <property type="match status" value="1"/>
</dbReference>
<reference evidence="6" key="1">
    <citation type="submission" date="2021-04" db="EMBL/GenBank/DDBJ databases">
        <authorList>
            <person name="Yoon J."/>
        </authorList>
    </citation>
    <scope>NUCLEOTIDE SEQUENCE</scope>
    <source>
        <strain evidence="6">KMU-90</strain>
    </source>
</reference>
<name>A0A8J7WDI5_9RHOB</name>
<dbReference type="RefSeq" id="WP_212535340.1">
    <property type="nucleotide sequence ID" value="NZ_JAGTUU010000002.1"/>
</dbReference>
<keyword evidence="2 5" id="KW-0479">Metal-binding</keyword>
<dbReference type="GO" id="GO:0007165">
    <property type="term" value="P:signal transduction"/>
    <property type="evidence" value="ECO:0007669"/>
    <property type="project" value="TreeGrafter"/>
</dbReference>
<keyword evidence="3" id="KW-0378">Hydrolase</keyword>
<evidence type="ECO:0000256" key="2">
    <source>
        <dbReference type="ARBA" id="ARBA00022723"/>
    </source>
</evidence>
<dbReference type="PRINTS" id="PR00377">
    <property type="entry name" value="IMPHPHTASES"/>
</dbReference>
<dbReference type="Proteomes" id="UP000681356">
    <property type="component" value="Unassembled WGS sequence"/>
</dbReference>
<dbReference type="InterPro" id="IPR000760">
    <property type="entry name" value="Inositol_monophosphatase-like"/>
</dbReference>
<feature type="binding site" evidence="5">
    <location>
        <position position="82"/>
    </location>
    <ligand>
        <name>Mg(2+)</name>
        <dbReference type="ChEBI" id="CHEBI:18420"/>
        <label>1</label>
        <note>catalytic</note>
    </ligand>
</feature>
<dbReference type="Gene3D" id="3.40.190.80">
    <property type="match status" value="1"/>
</dbReference>
<feature type="binding site" evidence="5">
    <location>
        <position position="234"/>
    </location>
    <ligand>
        <name>Mg(2+)</name>
        <dbReference type="ChEBI" id="CHEBI:18420"/>
        <label>1</label>
        <note>catalytic</note>
    </ligand>
</feature>
<dbReference type="AlphaFoldDB" id="A0A8J7WDI5"/>
<dbReference type="GO" id="GO:0046872">
    <property type="term" value="F:metal ion binding"/>
    <property type="evidence" value="ECO:0007669"/>
    <property type="project" value="UniProtKB-KW"/>
</dbReference>
<evidence type="ECO:0000256" key="1">
    <source>
        <dbReference type="ARBA" id="ARBA00009759"/>
    </source>
</evidence>
<dbReference type="PROSITE" id="PS00629">
    <property type="entry name" value="IMP_1"/>
    <property type="match status" value="1"/>
</dbReference>
<keyword evidence="7" id="KW-1185">Reference proteome</keyword>
<protein>
    <submittedName>
        <fullName evidence="6">Inositol monophosphatase</fullName>
    </submittedName>
</protein>
<organism evidence="6 7">
    <name type="scientific">Thetidibacter halocola</name>
    <dbReference type="NCBI Taxonomy" id="2827239"/>
    <lineage>
        <taxon>Bacteria</taxon>
        <taxon>Pseudomonadati</taxon>
        <taxon>Pseudomonadota</taxon>
        <taxon>Alphaproteobacteria</taxon>
        <taxon>Rhodobacterales</taxon>
        <taxon>Roseobacteraceae</taxon>
        <taxon>Thetidibacter</taxon>
    </lineage>
</organism>
<accession>A0A8J7WDI5</accession>
<dbReference type="PANTHER" id="PTHR20854:SF4">
    <property type="entry name" value="INOSITOL-1-MONOPHOSPHATASE-RELATED"/>
    <property type="match status" value="1"/>
</dbReference>
<evidence type="ECO:0000313" key="7">
    <source>
        <dbReference type="Proteomes" id="UP000681356"/>
    </source>
</evidence>
<dbReference type="GO" id="GO:0006020">
    <property type="term" value="P:inositol metabolic process"/>
    <property type="evidence" value="ECO:0007669"/>
    <property type="project" value="TreeGrafter"/>
</dbReference>
<dbReference type="GO" id="GO:0008934">
    <property type="term" value="F:inositol monophosphate 1-phosphatase activity"/>
    <property type="evidence" value="ECO:0007669"/>
    <property type="project" value="TreeGrafter"/>
</dbReference>
<comment type="similarity">
    <text evidence="1">Belongs to the inositol monophosphatase superfamily.</text>
</comment>
<keyword evidence="4 5" id="KW-0460">Magnesium</keyword>
<dbReference type="SUPFAM" id="SSF56655">
    <property type="entry name" value="Carbohydrate phosphatase"/>
    <property type="match status" value="1"/>
</dbReference>
<comment type="cofactor">
    <cofactor evidence="5">
        <name>Mg(2+)</name>
        <dbReference type="ChEBI" id="CHEBI:18420"/>
    </cofactor>
</comment>
<evidence type="ECO:0000256" key="5">
    <source>
        <dbReference type="PIRSR" id="PIRSR600760-2"/>
    </source>
</evidence>
<sequence length="297" mass="32720">MTDSLPIPVTAPLSRAQRTQILSLVRRAARAEILPRFRQLDSHQIDEKTGPQDLVTEADHAAEAMIARGLQAMFPHALIVGEENATARPDILNKIAEAELCFTVDPVDGTWNYAKGLTLFGVMVSILRFGVPVYGLLYDPVMDDAIWADTENPAQMLNKRRIARPVRVSGGGPVEDLVGSVPLYLAPRDKQARIAAQMPRFQRTVMMRCACHEYRMLAQGQLDFVLFAKLTAWDHPAGVLISRQAGGHVALLDGTEYRADLTEGYLLAASDAATWGRVRDVFDFLVESPEQVETPAG</sequence>
<gene>
    <name evidence="6" type="ORF">KB874_04365</name>
</gene>
<proteinExistence type="inferred from homology"/>
<comment type="caution">
    <text evidence="6">The sequence shown here is derived from an EMBL/GenBank/DDBJ whole genome shotgun (WGS) entry which is preliminary data.</text>
</comment>
<dbReference type="InterPro" id="IPR020583">
    <property type="entry name" value="Inositol_monoP_metal-BS"/>
</dbReference>
<dbReference type="EMBL" id="JAGTUU010000002">
    <property type="protein sequence ID" value="MBS0123356.1"/>
    <property type="molecule type" value="Genomic_DNA"/>
</dbReference>
<evidence type="ECO:0000313" key="6">
    <source>
        <dbReference type="EMBL" id="MBS0123356.1"/>
    </source>
</evidence>